<dbReference type="Proteomes" id="UP000887577">
    <property type="component" value="Unplaced"/>
</dbReference>
<protein>
    <submittedName>
        <fullName evidence="3">Uncharacterized protein</fullName>
    </submittedName>
</protein>
<feature type="compositionally biased region" description="Basic and acidic residues" evidence="1">
    <location>
        <begin position="108"/>
        <end position="121"/>
    </location>
</feature>
<dbReference type="Gene3D" id="1.20.120.850">
    <property type="entry name" value="SWI2/SNF2 ATPases, N-terminal domain"/>
    <property type="match status" value="1"/>
</dbReference>
<name>A0A914YNM5_9BILA</name>
<keyword evidence="2" id="KW-1185">Reference proteome</keyword>
<dbReference type="InterPro" id="IPR027417">
    <property type="entry name" value="P-loop_NTPase"/>
</dbReference>
<organism evidence="2 3">
    <name type="scientific">Panagrolaimus superbus</name>
    <dbReference type="NCBI Taxonomy" id="310955"/>
    <lineage>
        <taxon>Eukaryota</taxon>
        <taxon>Metazoa</taxon>
        <taxon>Ecdysozoa</taxon>
        <taxon>Nematoda</taxon>
        <taxon>Chromadorea</taxon>
        <taxon>Rhabditida</taxon>
        <taxon>Tylenchina</taxon>
        <taxon>Panagrolaimomorpha</taxon>
        <taxon>Panagrolaimoidea</taxon>
        <taxon>Panagrolaimidae</taxon>
        <taxon>Panagrolaimus</taxon>
    </lineage>
</organism>
<reference evidence="3" key="1">
    <citation type="submission" date="2022-11" db="UniProtKB">
        <authorList>
            <consortium name="WormBaseParasite"/>
        </authorList>
    </citation>
    <scope>IDENTIFICATION</scope>
</reference>
<sequence>MFQRQTHKKALSSCVVDAQTDVARHFSIGELRTLFELKTNIASDTHDKIKCKRCVNGLEVIEPPTNADTSSDLSNWFHSQTNPRKIPDSVLKNMWNCGVISFVFHQKSHEQTEEMKQKIKEEEEDAKDENYDPEKDCDSD</sequence>
<dbReference type="Gene3D" id="3.40.50.300">
    <property type="entry name" value="P-loop containing nucleotide triphosphate hydrolases"/>
    <property type="match status" value="1"/>
</dbReference>
<evidence type="ECO:0000256" key="1">
    <source>
        <dbReference type="SAM" id="MobiDB-lite"/>
    </source>
</evidence>
<proteinExistence type="predicted"/>
<feature type="compositionally biased region" description="Basic and acidic residues" evidence="1">
    <location>
        <begin position="128"/>
        <end position="140"/>
    </location>
</feature>
<accession>A0A914YNM5</accession>
<evidence type="ECO:0000313" key="3">
    <source>
        <dbReference type="WBParaSite" id="PSU_v2.g21016.t1"/>
    </source>
</evidence>
<dbReference type="SUPFAM" id="SSF52540">
    <property type="entry name" value="P-loop containing nucleoside triphosphate hydrolases"/>
    <property type="match status" value="1"/>
</dbReference>
<dbReference type="AlphaFoldDB" id="A0A914YNM5"/>
<dbReference type="WBParaSite" id="PSU_v2.g21016.t1">
    <property type="protein sequence ID" value="PSU_v2.g21016.t1"/>
    <property type="gene ID" value="PSU_v2.g21016"/>
</dbReference>
<evidence type="ECO:0000313" key="2">
    <source>
        <dbReference type="Proteomes" id="UP000887577"/>
    </source>
</evidence>
<feature type="region of interest" description="Disordered" evidence="1">
    <location>
        <begin position="108"/>
        <end position="140"/>
    </location>
</feature>